<accession>A0A8H7QZH4</accession>
<dbReference type="PANTHER" id="PTHR21483">
    <property type="entry name" value="RNA POLYMERASE II-ASSOCIATED PROTEIN 1"/>
    <property type="match status" value="1"/>
</dbReference>
<dbReference type="PANTHER" id="PTHR21483:SF18">
    <property type="entry name" value="RNA POLYMERASE II-ASSOCIATED PROTEIN 1"/>
    <property type="match status" value="1"/>
</dbReference>
<evidence type="ECO:0000313" key="10">
    <source>
        <dbReference type="Proteomes" id="UP000650833"/>
    </source>
</evidence>
<dbReference type="AlphaFoldDB" id="A0A8H7QZH4"/>
<dbReference type="Proteomes" id="UP000650833">
    <property type="component" value="Unassembled WGS sequence"/>
</dbReference>
<dbReference type="InterPro" id="IPR016024">
    <property type="entry name" value="ARM-type_fold"/>
</dbReference>
<dbReference type="GO" id="GO:0006366">
    <property type="term" value="P:transcription by RNA polymerase II"/>
    <property type="evidence" value="ECO:0007669"/>
    <property type="project" value="InterPro"/>
</dbReference>
<name>A0A8H7QZH4_9FUNG</name>
<sequence>MSKFTRPTFNVDDDDLERLQKEFFEKETMPSAKVYRTNAPPSLDKPVERKKRSLFSERLATGSNSTMDSPMPDLEMPSLEGSVPALEKNPNTTTVIEEEEEQQTEFEPVMDPNPEPHVPVSKKMIDLTSLLGQVLGEIKEHDIKEVSAPTLPTVMENKPARGQMNGFPKPVHRSEFKKRLEAQRNKSGAGATKGPRPEAPPQVMSEKPVDENDRRIHEMSQQELDDARQEIMSTLSPESIALLMKGLKNKNITTKDETTSKKKVSFEPHVEKVDANKEDLLQMKKQYFANVPLENDKLAWMDNRFLTPEIRKQEAQKLKELEEENNESEASEVEKVYRKVRFDLQGRIIDSTMDIPHHKGLHHHGDEPEKPGYTLAELFYLVRSQVPSQRSMVLITIARIIITAKKAAATEPVWNQVLAIFTGKEHSATIYLRSALDDRNLIVLVSAIKALAALVLEDDNHQAWEESLLDSTKEFNRFLGHIVRPILPAGVTEIKRKGLNDKLTELVDRVRQTSGQPSLQEQKDDAALAERDLVRGLVKMDLLARIRYLLASESSELIQHDAASVDRLVRIVVRMAEAGQDVCESIEEEELLEPIVHWGVANTQWPMTEDNNINYPSLAAVRLLTVLAQGSKQIAESIVEKATITLRFLVTSPETACDNLKRRAYALQLETLKLIRVLACYGFIVPTLEDLQGPLMVWLRSVLKQEETNKMKSTIASTAIGLLEVLLYSAADPHKTIPAHAIDWHQPTAYLPAITAVLRASQDRDQTLYESALGYLGAWASHIELFPPELETVNEVWKAVIQENNVFQTGNSVALGYTTSTNHVLRYIQFIAAYTSLGNEIYRDIIEDAQRRLKSAQVVHLLKECYSKDMLGRYALWIWLDQCKEREKCWGMSLGYTELESGIRSKHIGIIETWLAQELLRLCLSSKQQLSDLEPFYLDFNQQNVDISKSLFNHDGRSIKTLMYISNEETESNSLETTAFILLPIDALYHLDKSKVAQKSQADAASIVSSTIELANKFFYTSDINHDVAIITLMKVFLIGDREGRQADMISEREIFMNERVSKDIDQWLDYLCQTKTNLAALENAWRRSSEHIRQAQVPFFQFYQGFVAQYAAVSFGHHGFARLLVYLVTQIDTIDYRHLVLSDYRDILATLKVGVNQVPQLSFAQKEELDNAGLKLLDV</sequence>
<feature type="region of interest" description="Disordered" evidence="5">
    <location>
        <begin position="32"/>
        <end position="120"/>
    </location>
</feature>
<evidence type="ECO:0000256" key="3">
    <source>
        <dbReference type="ARBA" id="ARBA00023163"/>
    </source>
</evidence>
<dbReference type="InterPro" id="IPR057989">
    <property type="entry name" value="TPR_RPAP1/MINIYO-like"/>
</dbReference>
<reference evidence="9" key="1">
    <citation type="submission" date="2020-12" db="EMBL/GenBank/DDBJ databases">
        <title>Metabolic potential, ecology and presence of endohyphal bacteria is reflected in genomic diversity of Mucoromycotina.</title>
        <authorList>
            <person name="Muszewska A."/>
            <person name="Okrasinska A."/>
            <person name="Steczkiewicz K."/>
            <person name="Drgas O."/>
            <person name="Orlowska M."/>
            <person name="Perlinska-Lenart U."/>
            <person name="Aleksandrzak-Piekarczyk T."/>
            <person name="Szatraj K."/>
            <person name="Zielenkiewicz U."/>
            <person name="Pilsyk S."/>
            <person name="Malc E."/>
            <person name="Mieczkowski P."/>
            <person name="Kruszewska J.S."/>
            <person name="Biernat P."/>
            <person name="Pawlowska J."/>
        </authorList>
    </citation>
    <scope>NUCLEOTIDE SEQUENCE</scope>
    <source>
        <strain evidence="9">CBS 226.32</strain>
    </source>
</reference>
<evidence type="ECO:0000256" key="2">
    <source>
        <dbReference type="ARBA" id="ARBA00009953"/>
    </source>
</evidence>
<protein>
    <recommendedName>
        <fullName evidence="11">RNA polymerase II-associated protein 1</fullName>
    </recommendedName>
</protein>
<comment type="similarity">
    <text evidence="2">Belongs to the RPAP1 family.</text>
</comment>
<gene>
    <name evidence="9" type="ORF">INT46_010658</name>
</gene>
<evidence type="ECO:0008006" key="11">
    <source>
        <dbReference type="Google" id="ProtNLM"/>
    </source>
</evidence>
<comment type="caution">
    <text evidence="9">The sequence shown here is derived from an EMBL/GenBank/DDBJ whole genome shotgun (WGS) entry which is preliminary data.</text>
</comment>
<evidence type="ECO:0000256" key="1">
    <source>
        <dbReference type="ARBA" id="ARBA00004123"/>
    </source>
</evidence>
<evidence type="ECO:0000259" key="8">
    <source>
        <dbReference type="Pfam" id="PF25766"/>
    </source>
</evidence>
<dbReference type="InterPro" id="IPR039913">
    <property type="entry name" value="RPAP1/Rba50"/>
</dbReference>
<feature type="domain" description="RPAP1 C-terminal" evidence="6">
    <location>
        <begin position="340"/>
        <end position="402"/>
    </location>
</feature>
<evidence type="ECO:0000313" key="9">
    <source>
        <dbReference type="EMBL" id="KAG2201147.1"/>
    </source>
</evidence>
<dbReference type="SUPFAM" id="SSF48371">
    <property type="entry name" value="ARM repeat"/>
    <property type="match status" value="1"/>
</dbReference>
<dbReference type="InterPro" id="IPR013930">
    <property type="entry name" value="RPAP1_N"/>
</dbReference>
<evidence type="ECO:0000256" key="4">
    <source>
        <dbReference type="ARBA" id="ARBA00023242"/>
    </source>
</evidence>
<proteinExistence type="inferred from homology"/>
<evidence type="ECO:0000259" key="6">
    <source>
        <dbReference type="Pfam" id="PF08620"/>
    </source>
</evidence>
<dbReference type="InterPro" id="IPR013929">
    <property type="entry name" value="RPAP1_C"/>
</dbReference>
<feature type="region of interest" description="Disordered" evidence="5">
    <location>
        <begin position="182"/>
        <end position="213"/>
    </location>
</feature>
<keyword evidence="4" id="KW-0539">Nucleus</keyword>
<evidence type="ECO:0000259" key="7">
    <source>
        <dbReference type="Pfam" id="PF08621"/>
    </source>
</evidence>
<dbReference type="Pfam" id="PF25766">
    <property type="entry name" value="TPR_RPAP1"/>
    <property type="match status" value="1"/>
</dbReference>
<dbReference type="Pfam" id="PF08620">
    <property type="entry name" value="RPAP1_C"/>
    <property type="match status" value="1"/>
</dbReference>
<evidence type="ECO:0000256" key="5">
    <source>
        <dbReference type="SAM" id="MobiDB-lite"/>
    </source>
</evidence>
<keyword evidence="3" id="KW-0804">Transcription</keyword>
<organism evidence="9 10">
    <name type="scientific">Mucor plumbeus</name>
    <dbReference type="NCBI Taxonomy" id="97098"/>
    <lineage>
        <taxon>Eukaryota</taxon>
        <taxon>Fungi</taxon>
        <taxon>Fungi incertae sedis</taxon>
        <taxon>Mucoromycota</taxon>
        <taxon>Mucoromycotina</taxon>
        <taxon>Mucoromycetes</taxon>
        <taxon>Mucorales</taxon>
        <taxon>Mucorineae</taxon>
        <taxon>Mucoraceae</taxon>
        <taxon>Mucor</taxon>
    </lineage>
</organism>
<dbReference type="OrthoDB" id="348201at2759"/>
<feature type="domain" description="RPAP1/MINIYO-like TPR repeats" evidence="8">
    <location>
        <begin position="992"/>
        <end position="1160"/>
    </location>
</feature>
<feature type="domain" description="RPAP1 N-terminal" evidence="7">
    <location>
        <begin position="211"/>
        <end position="245"/>
    </location>
</feature>
<keyword evidence="10" id="KW-1185">Reference proteome</keyword>
<dbReference type="Pfam" id="PF08621">
    <property type="entry name" value="RPAP1_N"/>
    <property type="match status" value="1"/>
</dbReference>
<comment type="subcellular location">
    <subcellularLocation>
        <location evidence="1">Nucleus</location>
    </subcellularLocation>
</comment>
<dbReference type="EMBL" id="JAEPRC010000293">
    <property type="protein sequence ID" value="KAG2201147.1"/>
    <property type="molecule type" value="Genomic_DNA"/>
</dbReference>